<dbReference type="InterPro" id="IPR008949">
    <property type="entry name" value="Isoprenoid_synthase_dom_sf"/>
</dbReference>
<dbReference type="GO" id="GO:0051996">
    <property type="term" value="F:squalene synthase [NAD(P)H] activity"/>
    <property type="evidence" value="ECO:0007669"/>
    <property type="project" value="UniProtKB-EC"/>
</dbReference>
<protein>
    <submittedName>
        <fullName evidence="2">Farnesyl-diphosphate farnesyltransferase</fullName>
        <ecNumber evidence="2">2.5.1.21</ecNumber>
    </submittedName>
</protein>
<evidence type="ECO:0000256" key="1">
    <source>
        <dbReference type="ARBA" id="ARBA00022679"/>
    </source>
</evidence>
<dbReference type="PANTHER" id="PTHR31480">
    <property type="entry name" value="BIFUNCTIONAL LYCOPENE CYCLASE/PHYTOENE SYNTHASE"/>
    <property type="match status" value="1"/>
</dbReference>
<dbReference type="GO" id="GO:0004311">
    <property type="term" value="F:geranylgeranyl diphosphate synthase activity"/>
    <property type="evidence" value="ECO:0007669"/>
    <property type="project" value="InterPro"/>
</dbReference>
<name>A0A2U3K960_9BACT</name>
<dbReference type="EC" id="2.5.1.21" evidence="2"/>
<dbReference type="PROSITE" id="PS01044">
    <property type="entry name" value="SQUALEN_PHYTOEN_SYN_1"/>
    <property type="match status" value="1"/>
</dbReference>
<gene>
    <name evidence="2" type="ORF">SBA1_150049</name>
</gene>
<dbReference type="SUPFAM" id="SSF48576">
    <property type="entry name" value="Terpenoid synthases"/>
    <property type="match status" value="1"/>
</dbReference>
<dbReference type="OrthoDB" id="9787280at2"/>
<dbReference type="Proteomes" id="UP000238701">
    <property type="component" value="Unassembled WGS sequence"/>
</dbReference>
<dbReference type="EMBL" id="OMOD01000057">
    <property type="protein sequence ID" value="SPF36202.1"/>
    <property type="molecule type" value="Genomic_DNA"/>
</dbReference>
<dbReference type="AlphaFoldDB" id="A0A2U3K960"/>
<dbReference type="SFLD" id="SFLDG01212">
    <property type="entry name" value="Phytoene_synthase_like"/>
    <property type="match status" value="1"/>
</dbReference>
<sequence>MSAGIQPAAVPWTPVPAQLVMAYSVCRGITRTAARNFYYAFLVLPRRKREALCAVYAFMRLCDDIADDATLSLPERRQKLDAWLDALHRAQQGQPTDDAILLALTDAQRRYTIPAGLLDELALGTAMDVADSPDAGEATPDAVSRDPGLTVRYKTFEDLRQYCYRVASVVGLVCIHVFGYRDPEAEPLAERCGLAFQLTNIIRDIKEDASMGRVYIPEEDLGKFGLSAQDLVTAPDPARLRPLLTFEADRARELYVSGDALIPYISEDSQPGLWVLINIYRGLLGKIAEKQYDVFTAKVALSRWEKLRILGKGFFMRLM</sequence>
<reference evidence="3" key="1">
    <citation type="submission" date="2018-02" db="EMBL/GenBank/DDBJ databases">
        <authorList>
            <person name="Hausmann B."/>
        </authorList>
    </citation>
    <scope>NUCLEOTIDE SEQUENCE [LARGE SCALE GENOMIC DNA]</scope>
    <source>
        <strain evidence="3">Peat soil MAG SbA1</strain>
    </source>
</reference>
<dbReference type="CDD" id="cd00683">
    <property type="entry name" value="Trans_IPPS_HH"/>
    <property type="match status" value="1"/>
</dbReference>
<proteinExistence type="predicted"/>
<dbReference type="GO" id="GO:0016117">
    <property type="term" value="P:carotenoid biosynthetic process"/>
    <property type="evidence" value="ECO:0007669"/>
    <property type="project" value="UniProtKB-ARBA"/>
</dbReference>
<organism evidence="2 3">
    <name type="scientific">Candidatus Sulfotelmatobacter kueseliae</name>
    <dbReference type="NCBI Taxonomy" id="2042962"/>
    <lineage>
        <taxon>Bacteria</taxon>
        <taxon>Pseudomonadati</taxon>
        <taxon>Acidobacteriota</taxon>
        <taxon>Terriglobia</taxon>
        <taxon>Terriglobales</taxon>
        <taxon>Candidatus Korobacteraceae</taxon>
        <taxon>Candidatus Sulfotelmatobacter</taxon>
    </lineage>
</organism>
<keyword evidence="1 2" id="KW-0808">Transferase</keyword>
<accession>A0A2U3K960</accession>
<dbReference type="SFLD" id="SFLDG01018">
    <property type="entry name" value="Squalene/Phytoene_Synthase_Lik"/>
    <property type="match status" value="1"/>
</dbReference>
<dbReference type="InterPro" id="IPR044843">
    <property type="entry name" value="Trans_IPPS_bact-type"/>
</dbReference>
<dbReference type="Pfam" id="PF00494">
    <property type="entry name" value="SQS_PSY"/>
    <property type="match status" value="1"/>
</dbReference>
<dbReference type="SFLD" id="SFLDS00005">
    <property type="entry name" value="Isoprenoid_Synthase_Type_I"/>
    <property type="match status" value="1"/>
</dbReference>
<dbReference type="InterPro" id="IPR019845">
    <property type="entry name" value="Squalene/phytoene_synthase_CS"/>
</dbReference>
<evidence type="ECO:0000313" key="3">
    <source>
        <dbReference type="Proteomes" id="UP000238701"/>
    </source>
</evidence>
<dbReference type="Gene3D" id="1.10.600.10">
    <property type="entry name" value="Farnesyl Diphosphate Synthase"/>
    <property type="match status" value="1"/>
</dbReference>
<dbReference type="InterPro" id="IPR002060">
    <property type="entry name" value="Squ/phyt_synthse"/>
</dbReference>
<evidence type="ECO:0000313" key="2">
    <source>
        <dbReference type="EMBL" id="SPF36202.1"/>
    </source>
</evidence>
<dbReference type="InterPro" id="IPR033904">
    <property type="entry name" value="Trans_IPPS_HH"/>
</dbReference>